<dbReference type="SUPFAM" id="SSF47413">
    <property type="entry name" value="lambda repressor-like DNA-binding domains"/>
    <property type="match status" value="1"/>
</dbReference>
<dbReference type="InterPro" id="IPR010982">
    <property type="entry name" value="Lambda_DNA-bd_dom_sf"/>
</dbReference>
<proteinExistence type="predicted"/>
<name>A0A9X0QVC8_9PROT</name>
<comment type="caution">
    <text evidence="2">The sequence shown here is derived from an EMBL/GenBank/DDBJ whole genome shotgun (WGS) entry which is preliminary data.</text>
</comment>
<feature type="domain" description="HTH cro/C1-type" evidence="1">
    <location>
        <begin position="12"/>
        <end position="66"/>
    </location>
</feature>
<dbReference type="SMART" id="SM00530">
    <property type="entry name" value="HTH_XRE"/>
    <property type="match status" value="1"/>
</dbReference>
<dbReference type="GO" id="GO:0003677">
    <property type="term" value="F:DNA binding"/>
    <property type="evidence" value="ECO:0007669"/>
    <property type="project" value="InterPro"/>
</dbReference>
<dbReference type="PROSITE" id="PS50943">
    <property type="entry name" value="HTH_CROC1"/>
    <property type="match status" value="1"/>
</dbReference>
<dbReference type="Gene3D" id="1.10.260.40">
    <property type="entry name" value="lambda repressor-like DNA-binding domains"/>
    <property type="match status" value="1"/>
</dbReference>
<dbReference type="RefSeq" id="WP_186769275.1">
    <property type="nucleotide sequence ID" value="NZ_JACOMF010000003.1"/>
</dbReference>
<evidence type="ECO:0000313" key="3">
    <source>
        <dbReference type="Proteomes" id="UP000600101"/>
    </source>
</evidence>
<accession>A0A9X0QVC8</accession>
<dbReference type="Pfam" id="PF13560">
    <property type="entry name" value="HTH_31"/>
    <property type="match status" value="1"/>
</dbReference>
<dbReference type="AlphaFoldDB" id="A0A9X0QVC8"/>
<dbReference type="InterPro" id="IPR001387">
    <property type="entry name" value="Cro/C1-type_HTH"/>
</dbReference>
<evidence type="ECO:0000259" key="1">
    <source>
        <dbReference type="PROSITE" id="PS50943"/>
    </source>
</evidence>
<organism evidence="2 3">
    <name type="scientific">Siccirubricoccus deserti</name>
    <dbReference type="NCBI Taxonomy" id="2013562"/>
    <lineage>
        <taxon>Bacteria</taxon>
        <taxon>Pseudomonadati</taxon>
        <taxon>Pseudomonadota</taxon>
        <taxon>Alphaproteobacteria</taxon>
        <taxon>Acetobacterales</taxon>
        <taxon>Roseomonadaceae</taxon>
        <taxon>Siccirubricoccus</taxon>
    </lineage>
</organism>
<gene>
    <name evidence="2" type="ORF">H7965_04150</name>
</gene>
<sequence length="264" mass="28844">MQSETTGFGELLREWRQRRRLSQMALALEAEISTRHLSFVETGRAVPSREMVLRLAEPLELPLRERNRLLLAAGYAPVFPQRRLDDPALAPAREAIERVLAAHAPNPALAVDRHWQLVSANAAVAPLLTGASAALLAPPVNVLRLSLHPEGLAPRIDNLAEWRAHLLARLRREVELSADPVLAALLEELRRYPAPRVPPPAVEATAIAVPFRLRSADGVLSFLSTTTVFGTPVDVTLAELAIEAFLPADAATAQALRLVSHFVD</sequence>
<dbReference type="PANTHER" id="PTHR35010">
    <property type="entry name" value="BLL4672 PROTEIN-RELATED"/>
    <property type="match status" value="1"/>
</dbReference>
<dbReference type="Pfam" id="PF17765">
    <property type="entry name" value="MLTR_LBD"/>
    <property type="match status" value="1"/>
</dbReference>
<dbReference type="Proteomes" id="UP000600101">
    <property type="component" value="Unassembled WGS sequence"/>
</dbReference>
<reference evidence="2" key="1">
    <citation type="submission" date="2020-08" db="EMBL/GenBank/DDBJ databases">
        <authorList>
            <person name="Hu Y."/>
            <person name="Nguyen S.V."/>
            <person name="Li F."/>
            <person name="Fanning S."/>
        </authorList>
    </citation>
    <scope>NUCLEOTIDE SEQUENCE</scope>
    <source>
        <strain evidence="2">SYSU D8009</strain>
    </source>
</reference>
<dbReference type="CDD" id="cd00093">
    <property type="entry name" value="HTH_XRE"/>
    <property type="match status" value="1"/>
</dbReference>
<dbReference type="PANTHER" id="PTHR35010:SF4">
    <property type="entry name" value="BLL5781 PROTEIN"/>
    <property type="match status" value="1"/>
</dbReference>
<keyword evidence="3" id="KW-1185">Reference proteome</keyword>
<protein>
    <submittedName>
        <fullName evidence="2">Helix-turn-helix transcriptional regulator</fullName>
    </submittedName>
</protein>
<evidence type="ECO:0000313" key="2">
    <source>
        <dbReference type="EMBL" id="MBC4014509.1"/>
    </source>
</evidence>
<dbReference type="InterPro" id="IPR041413">
    <property type="entry name" value="MLTR_LBD"/>
</dbReference>
<dbReference type="EMBL" id="JACOMF010000003">
    <property type="protein sequence ID" value="MBC4014509.1"/>
    <property type="molecule type" value="Genomic_DNA"/>
</dbReference>
<dbReference type="Gene3D" id="3.30.450.180">
    <property type="match status" value="1"/>
</dbReference>